<feature type="transmembrane region" description="Helical" evidence="6">
    <location>
        <begin position="246"/>
        <end position="266"/>
    </location>
</feature>
<dbReference type="SUPFAM" id="SSF82866">
    <property type="entry name" value="Multidrug efflux transporter AcrB transmembrane domain"/>
    <property type="match status" value="2"/>
</dbReference>
<proteinExistence type="predicted"/>
<dbReference type="PANTHER" id="PTHR33406:SF12">
    <property type="entry name" value="BLR2997 PROTEIN"/>
    <property type="match status" value="1"/>
</dbReference>
<feature type="transmembrane region" description="Helical" evidence="6">
    <location>
        <begin position="12"/>
        <end position="32"/>
    </location>
</feature>
<keyword evidence="4 6" id="KW-1133">Transmembrane helix</keyword>
<evidence type="ECO:0000256" key="4">
    <source>
        <dbReference type="ARBA" id="ARBA00022989"/>
    </source>
</evidence>
<evidence type="ECO:0000313" key="8">
    <source>
        <dbReference type="EMBL" id="GAA4320517.1"/>
    </source>
</evidence>
<evidence type="ECO:0000256" key="1">
    <source>
        <dbReference type="ARBA" id="ARBA00004651"/>
    </source>
</evidence>
<dbReference type="Gene3D" id="1.20.1640.10">
    <property type="entry name" value="Multidrug efflux transporter AcrB transmembrane domain"/>
    <property type="match status" value="2"/>
</dbReference>
<protein>
    <submittedName>
        <fullName evidence="8">MMPL family transporter</fullName>
    </submittedName>
</protein>
<feature type="domain" description="SSD" evidence="7">
    <location>
        <begin position="246"/>
        <end position="371"/>
    </location>
</feature>
<feature type="transmembrane region" description="Helical" evidence="6">
    <location>
        <begin position="272"/>
        <end position="293"/>
    </location>
</feature>
<keyword evidence="9" id="KW-1185">Reference proteome</keyword>
<dbReference type="EMBL" id="BAABGY010000002">
    <property type="protein sequence ID" value="GAA4320517.1"/>
    <property type="molecule type" value="Genomic_DNA"/>
</dbReference>
<dbReference type="Pfam" id="PF03176">
    <property type="entry name" value="MMPL"/>
    <property type="match status" value="2"/>
</dbReference>
<feature type="transmembrane region" description="Helical" evidence="6">
    <location>
        <begin position="745"/>
        <end position="767"/>
    </location>
</feature>
<reference evidence="9" key="1">
    <citation type="journal article" date="2019" name="Int. J. Syst. Evol. Microbiol.">
        <title>The Global Catalogue of Microorganisms (GCM) 10K type strain sequencing project: providing services to taxonomists for standard genome sequencing and annotation.</title>
        <authorList>
            <consortium name="The Broad Institute Genomics Platform"/>
            <consortium name="The Broad Institute Genome Sequencing Center for Infectious Disease"/>
            <person name="Wu L."/>
            <person name="Ma J."/>
        </authorList>
    </citation>
    <scope>NUCLEOTIDE SEQUENCE [LARGE SCALE GENOMIC DNA]</scope>
    <source>
        <strain evidence="9">JCM 17919</strain>
    </source>
</reference>
<feature type="transmembrane region" description="Helical" evidence="6">
    <location>
        <begin position="220"/>
        <end position="239"/>
    </location>
</feature>
<evidence type="ECO:0000259" key="7">
    <source>
        <dbReference type="PROSITE" id="PS50156"/>
    </source>
</evidence>
<evidence type="ECO:0000256" key="2">
    <source>
        <dbReference type="ARBA" id="ARBA00022475"/>
    </source>
</evidence>
<dbReference type="PANTHER" id="PTHR33406">
    <property type="entry name" value="MEMBRANE PROTEIN MJ1562-RELATED"/>
    <property type="match status" value="1"/>
</dbReference>
<name>A0ABP8GAH9_9BACT</name>
<feature type="transmembrane region" description="Helical" evidence="6">
    <location>
        <begin position="620"/>
        <end position="636"/>
    </location>
</feature>
<dbReference type="PROSITE" id="PS50156">
    <property type="entry name" value="SSD"/>
    <property type="match status" value="2"/>
</dbReference>
<dbReference type="InterPro" id="IPR050545">
    <property type="entry name" value="Mycobact_MmpL"/>
</dbReference>
<gene>
    <name evidence="8" type="ORF">GCM10023184_05730</name>
</gene>
<evidence type="ECO:0000256" key="5">
    <source>
        <dbReference type="ARBA" id="ARBA00023136"/>
    </source>
</evidence>
<feature type="transmembrane region" description="Helical" evidence="6">
    <location>
        <begin position="314"/>
        <end position="337"/>
    </location>
</feature>
<dbReference type="InterPro" id="IPR000731">
    <property type="entry name" value="SSD"/>
</dbReference>
<keyword evidence="2" id="KW-1003">Cell membrane</keyword>
<keyword evidence="3 6" id="KW-0812">Transmembrane</keyword>
<dbReference type="Proteomes" id="UP001501725">
    <property type="component" value="Unassembled WGS sequence"/>
</dbReference>
<comment type="caution">
    <text evidence="8">The sequence shown here is derived from an EMBL/GenBank/DDBJ whole genome shotgun (WGS) entry which is preliminary data.</text>
</comment>
<comment type="subcellular location">
    <subcellularLocation>
        <location evidence="1">Cell membrane</location>
        <topology evidence="1">Multi-pass membrane protein</topology>
    </subcellularLocation>
</comment>
<evidence type="ECO:0000256" key="6">
    <source>
        <dbReference type="SAM" id="Phobius"/>
    </source>
</evidence>
<sequence length="781" mass="86805">MWESLGKTVLRYRFLLLGLLALSTIFMGWQAAQVKISYEFTRAIPTDNDKYLAYQSFRQKFGEDGNLMVLGVQTKDFFKKSFFDDYRGLQQSIRKVNGVENVLSVPGAVGLQKHDSLERLVPQPLFADSLTATQAGLDSAAARFRSLPFYRDLLYNPDTDAWLMGININGPLMASKERTVVIGAITELAEAFSKRQGTEVYLSGLPLIRTQVATRIQNEMRWFMLGSFGLAALILLLFFRSLSATVLSLAVVLIGVIWSFGTLHLMGYKITLLTALIPPLVVVIGIPNCIYFLNKYHTSFREYGDKNKALVQMVAKMGVVTLFCNISAAIGFAVFALTRSALLKEFGAVAGLNILLLFFISLFFIPGVLSFLKPPRERHMRYLDNRLLQRWLDRLELWSLHHRKTIYGVNLMLLIGAGVGMARLQSVGYIVDDLPRTDKIYTDLKFFETQFRGVMPLEIVVDTKKRNGMRNLRNLQGVDSLLQYLAAKPYIGKPLAMTEGLKFARQAFYDGDSASYAMPNEFDFVGMMDYLNLKKDTGNAAAKGALERLATSFIDSAKQQARISAAMMDVGSQRLPRILDSVQIRAAQLFDTAKYRVTLTGTSVTFLEGSRFIIDGLKESILWAFGLIALCMLYLFRSGRILLCSLLPNVIPLLLTAGVMGWAGVPLKPSTVLIFSVTLGIAIDITIRFLVNYKQNIRSAPSVEANVIDTIHSTGLSILYTSLVLIAGFVIFCCSGFGGTKALGWLTSLTLVTATLANLTLLPALLLDLTKKKPFNKEGRS</sequence>
<accession>A0ABP8GAH9</accession>
<feature type="transmembrane region" description="Helical" evidence="6">
    <location>
        <begin position="671"/>
        <end position="691"/>
    </location>
</feature>
<evidence type="ECO:0000256" key="3">
    <source>
        <dbReference type="ARBA" id="ARBA00022692"/>
    </source>
</evidence>
<feature type="transmembrane region" description="Helical" evidence="6">
    <location>
        <begin position="643"/>
        <end position="665"/>
    </location>
</feature>
<dbReference type="RefSeq" id="WP_345253203.1">
    <property type="nucleotide sequence ID" value="NZ_BAABGY010000002.1"/>
</dbReference>
<feature type="transmembrane region" description="Helical" evidence="6">
    <location>
        <begin position="405"/>
        <end position="424"/>
    </location>
</feature>
<evidence type="ECO:0000313" key="9">
    <source>
        <dbReference type="Proteomes" id="UP001501725"/>
    </source>
</evidence>
<organism evidence="8 9">
    <name type="scientific">Flaviaesturariibacter amylovorans</name>
    <dbReference type="NCBI Taxonomy" id="1084520"/>
    <lineage>
        <taxon>Bacteria</taxon>
        <taxon>Pseudomonadati</taxon>
        <taxon>Bacteroidota</taxon>
        <taxon>Chitinophagia</taxon>
        <taxon>Chitinophagales</taxon>
        <taxon>Chitinophagaceae</taxon>
        <taxon>Flaviaestuariibacter</taxon>
    </lineage>
</organism>
<feature type="transmembrane region" description="Helical" evidence="6">
    <location>
        <begin position="349"/>
        <end position="372"/>
    </location>
</feature>
<keyword evidence="5 6" id="KW-0472">Membrane</keyword>
<dbReference type="InterPro" id="IPR004869">
    <property type="entry name" value="MMPL_dom"/>
</dbReference>
<feature type="domain" description="SSD" evidence="7">
    <location>
        <begin position="643"/>
        <end position="768"/>
    </location>
</feature>
<feature type="transmembrane region" description="Helical" evidence="6">
    <location>
        <begin position="718"/>
        <end position="739"/>
    </location>
</feature>